<dbReference type="SUPFAM" id="SSF49265">
    <property type="entry name" value="Fibronectin type III"/>
    <property type="match status" value="1"/>
</dbReference>
<dbReference type="InterPro" id="IPR013783">
    <property type="entry name" value="Ig-like_fold"/>
</dbReference>
<evidence type="ECO:0000313" key="1">
    <source>
        <dbReference type="EMBL" id="VDP41674.1"/>
    </source>
</evidence>
<dbReference type="OrthoDB" id="10253954at2759"/>
<dbReference type="WBParaSite" id="HPBE_0002389501-mRNA-1">
    <property type="protein sequence ID" value="HPBE_0002389501-mRNA-1"/>
    <property type="gene ID" value="HPBE_0002389501"/>
</dbReference>
<dbReference type="EMBL" id="UZAH01035600">
    <property type="protein sequence ID" value="VDP41674.1"/>
    <property type="molecule type" value="Genomic_DNA"/>
</dbReference>
<dbReference type="Proteomes" id="UP000050761">
    <property type="component" value="Unassembled WGS sequence"/>
</dbReference>
<accession>A0A3P8EAU6</accession>
<accession>A0A183GMH5</accession>
<sequence>MVSGDKFRQWQNVEVLTSESQYCIRLDAHNYDIKPSTVYRIRATVLINHVESLPSKLILLNTREAGCEARGAQSEEAPAVVCLRYQNYTIEYRDVADADEKWTSFEFESDESSQLLLSTLLPNRTYEARLFVNGHVVNGLRSRAVTFTTNNTAQLPEMSLDPEEEIVLDPDVSLSLEVRCEAVSTPPPKMFWLVDGKYCCYNILFGATFIDVRLFHSLIRSFDLFLFHLSETKAVTYYTNNVT</sequence>
<reference evidence="1 2" key="1">
    <citation type="submission" date="2018-11" db="EMBL/GenBank/DDBJ databases">
        <authorList>
            <consortium name="Pathogen Informatics"/>
        </authorList>
    </citation>
    <scope>NUCLEOTIDE SEQUENCE [LARGE SCALE GENOMIC DNA]</scope>
</reference>
<keyword evidence="2" id="KW-1185">Reference proteome</keyword>
<gene>
    <name evidence="1" type="ORF">HPBE_LOCUS23894</name>
</gene>
<proteinExistence type="predicted"/>
<protein>
    <submittedName>
        <fullName evidence="3">Fibronectin type-III domain-containing protein</fullName>
    </submittedName>
</protein>
<name>A0A183GMH5_HELPZ</name>
<organism evidence="2 3">
    <name type="scientific">Heligmosomoides polygyrus</name>
    <name type="common">Parasitic roundworm</name>
    <dbReference type="NCBI Taxonomy" id="6339"/>
    <lineage>
        <taxon>Eukaryota</taxon>
        <taxon>Metazoa</taxon>
        <taxon>Ecdysozoa</taxon>
        <taxon>Nematoda</taxon>
        <taxon>Chromadorea</taxon>
        <taxon>Rhabditida</taxon>
        <taxon>Rhabditina</taxon>
        <taxon>Rhabditomorpha</taxon>
        <taxon>Strongyloidea</taxon>
        <taxon>Heligmosomidae</taxon>
        <taxon>Heligmosomoides</taxon>
    </lineage>
</organism>
<dbReference type="InterPro" id="IPR036116">
    <property type="entry name" value="FN3_sf"/>
</dbReference>
<reference evidence="3" key="2">
    <citation type="submission" date="2019-09" db="UniProtKB">
        <authorList>
            <consortium name="WormBaseParasite"/>
        </authorList>
    </citation>
    <scope>IDENTIFICATION</scope>
</reference>
<dbReference type="Gene3D" id="2.60.40.10">
    <property type="entry name" value="Immunoglobulins"/>
    <property type="match status" value="1"/>
</dbReference>
<evidence type="ECO:0000313" key="3">
    <source>
        <dbReference type="WBParaSite" id="HPBE_0002389501-mRNA-1"/>
    </source>
</evidence>
<evidence type="ECO:0000313" key="2">
    <source>
        <dbReference type="Proteomes" id="UP000050761"/>
    </source>
</evidence>
<dbReference type="AlphaFoldDB" id="A0A183GMH5"/>